<evidence type="ECO:0000313" key="4">
    <source>
        <dbReference type="EMBL" id="TYL12859.1"/>
    </source>
</evidence>
<dbReference type="RefSeq" id="WP_069588435.1">
    <property type="nucleotide sequence ID" value="NZ_CP017019.1"/>
</dbReference>
<dbReference type="AlphaFoldDB" id="A0AAC9HGA3"/>
<feature type="region of interest" description="Disordered" evidence="1">
    <location>
        <begin position="1"/>
        <end position="23"/>
    </location>
</feature>
<dbReference type="Proteomes" id="UP000322283">
    <property type="component" value="Unassembled WGS sequence"/>
</dbReference>
<evidence type="ECO:0000313" key="6">
    <source>
        <dbReference type="Proteomes" id="UP000322283"/>
    </source>
</evidence>
<organism evidence="3 5">
    <name type="scientific">Neomoorella thermoacetica</name>
    <name type="common">Clostridium thermoaceticum</name>
    <dbReference type="NCBI Taxonomy" id="1525"/>
    <lineage>
        <taxon>Bacteria</taxon>
        <taxon>Bacillati</taxon>
        <taxon>Bacillota</taxon>
        <taxon>Clostridia</taxon>
        <taxon>Neomoorellales</taxon>
        <taxon>Neomoorellaceae</taxon>
        <taxon>Neomoorella</taxon>
    </lineage>
</organism>
<accession>A0AAC9HGA3</accession>
<keyword evidence="6" id="KW-1185">Reference proteome</keyword>
<keyword evidence="2" id="KW-1133">Transmembrane helix</keyword>
<dbReference type="EMBL" id="VCDX01000005">
    <property type="protein sequence ID" value="TYL12859.1"/>
    <property type="molecule type" value="Genomic_DNA"/>
</dbReference>
<dbReference type="Proteomes" id="UP000094598">
    <property type="component" value="Chromosome"/>
</dbReference>
<reference evidence="3 5" key="1">
    <citation type="submission" date="2016-08" db="EMBL/GenBank/DDBJ databases">
        <title>Moorella thermoacetica DSM 103132.</title>
        <authorList>
            <person name="Jendresen C.B."/>
            <person name="Redl S.M."/>
            <person name="Jensen T.O."/>
            <person name="Nielsen A.T."/>
        </authorList>
    </citation>
    <scope>NUCLEOTIDE SEQUENCE [LARGE SCALE GENOMIC DNA]</scope>
    <source>
        <strain evidence="3 5">DSM 103132</strain>
    </source>
</reference>
<evidence type="ECO:0000256" key="1">
    <source>
        <dbReference type="SAM" id="MobiDB-lite"/>
    </source>
</evidence>
<evidence type="ECO:0000313" key="5">
    <source>
        <dbReference type="Proteomes" id="UP000094598"/>
    </source>
</evidence>
<keyword evidence="2" id="KW-0472">Membrane</keyword>
<feature type="transmembrane region" description="Helical" evidence="2">
    <location>
        <begin position="86"/>
        <end position="105"/>
    </location>
</feature>
<name>A0AAC9HGA3_NEOTH</name>
<proteinExistence type="predicted"/>
<evidence type="ECO:0000256" key="2">
    <source>
        <dbReference type="SAM" id="Phobius"/>
    </source>
</evidence>
<reference evidence="4 6" key="2">
    <citation type="submission" date="2019-05" db="EMBL/GenBank/DDBJ databases">
        <title>Genome sequence of Moorella thermoacetica ATCC 33924.</title>
        <authorList>
            <person name="Poehlein A."/>
            <person name="Bengelsdorf F.R."/>
            <person name="Duerre P."/>
            <person name="Daniel R."/>
        </authorList>
    </citation>
    <scope>NUCLEOTIDE SEQUENCE [LARGE SCALE GENOMIC DNA]</scope>
    <source>
        <strain evidence="4 6">ATCC 33924</strain>
    </source>
</reference>
<dbReference type="EMBL" id="CP017019">
    <property type="protein sequence ID" value="AOQ23152.1"/>
    <property type="molecule type" value="Genomic_DNA"/>
</dbReference>
<feature type="transmembrane region" description="Helical" evidence="2">
    <location>
        <begin position="37"/>
        <end position="66"/>
    </location>
</feature>
<gene>
    <name evidence="3" type="ORF">Maut_00689</name>
    <name evidence="4" type="ORF">MTAT_16820</name>
</gene>
<protein>
    <submittedName>
        <fullName evidence="3">Uncharacterized protein</fullName>
    </submittedName>
</protein>
<keyword evidence="2" id="KW-0812">Transmembrane</keyword>
<evidence type="ECO:0000313" key="3">
    <source>
        <dbReference type="EMBL" id="AOQ23152.1"/>
    </source>
</evidence>
<sequence length="233" mass="25321">MQEEKFAPSGRNDGPARPLAGQANGGRHVKARARLPSFGVVATSLAWAALAGAAAWVAAAVGWVLLARLWRQELFVPDAARATASTLALVVAWALVVFLGFRLWARYNYRRYYLHNKRRLEPVPMSAPRPGWAEAVVTAGGVVMKRSRAALLRSRRDPSTTPAARLLSEAAVLIRENDRRSAAGLLRLALSDPGADPAVRKSAMRLLAACAAELGQTGKQMAKKLRDVRILRR</sequence>